<sequence length="129" mass="14635">MTEDWTAVARAINERMNELGLRQRELAERSHVSQAIVRELQHRTVERRRSKRTLEALSLALEWHPGHLSAVLAGRKPLRPGETGDDPTDQILARLAAIEGRLDDITKRLDAMSVDVAALTDPTLRRRSR</sequence>
<comment type="caution">
    <text evidence="1">The sequence shown here is derived from an EMBL/GenBank/DDBJ whole genome shotgun (WGS) entry which is preliminary data.</text>
</comment>
<dbReference type="RefSeq" id="WP_113641838.1">
    <property type="nucleotide sequence ID" value="NZ_SWMS01000017.1"/>
</dbReference>
<organism evidence="1 2">
    <name type="scientific">Prauserella endophytica</name>
    <dbReference type="NCBI Taxonomy" id="1592324"/>
    <lineage>
        <taxon>Bacteria</taxon>
        <taxon>Bacillati</taxon>
        <taxon>Actinomycetota</taxon>
        <taxon>Actinomycetes</taxon>
        <taxon>Pseudonocardiales</taxon>
        <taxon>Pseudonocardiaceae</taxon>
        <taxon>Prauserella</taxon>
        <taxon>Prauserella coralliicola group</taxon>
    </lineage>
</organism>
<protein>
    <submittedName>
        <fullName evidence="1">XRE family transcriptional regulator</fullName>
    </submittedName>
</protein>
<evidence type="ECO:0000313" key="2">
    <source>
        <dbReference type="Proteomes" id="UP000309992"/>
    </source>
</evidence>
<dbReference type="SUPFAM" id="SSF47413">
    <property type="entry name" value="lambda repressor-like DNA-binding domains"/>
    <property type="match status" value="1"/>
</dbReference>
<evidence type="ECO:0000313" key="1">
    <source>
        <dbReference type="EMBL" id="TKG65831.1"/>
    </source>
</evidence>
<gene>
    <name evidence="1" type="ORF">FCN18_26905</name>
</gene>
<accession>A0ABY2RYS4</accession>
<proteinExistence type="predicted"/>
<dbReference type="EMBL" id="SWMS01000017">
    <property type="protein sequence ID" value="TKG65831.1"/>
    <property type="molecule type" value="Genomic_DNA"/>
</dbReference>
<keyword evidence="2" id="KW-1185">Reference proteome</keyword>
<reference evidence="1 2" key="1">
    <citation type="journal article" date="2015" name="Antonie Van Leeuwenhoek">
        <title>Prauserella endophytica sp. nov., an endophytic actinobacterium isolated from Tamarix taklamakanensis.</title>
        <authorList>
            <person name="Liu J.M."/>
            <person name="Habden X."/>
            <person name="Guo L."/>
            <person name="Tuo L."/>
            <person name="Jiang Z.K."/>
            <person name="Liu S.W."/>
            <person name="Liu X.F."/>
            <person name="Chen L."/>
            <person name="Li R.F."/>
            <person name="Zhang Y.Q."/>
            <person name="Sun C.H."/>
        </authorList>
    </citation>
    <scope>NUCLEOTIDE SEQUENCE [LARGE SCALE GENOMIC DNA]</scope>
    <source>
        <strain evidence="1 2">CGMCC 4.7182</strain>
    </source>
</reference>
<dbReference type="InterPro" id="IPR010982">
    <property type="entry name" value="Lambda_DNA-bd_dom_sf"/>
</dbReference>
<dbReference type="Gene3D" id="1.10.260.40">
    <property type="entry name" value="lambda repressor-like DNA-binding domains"/>
    <property type="match status" value="1"/>
</dbReference>
<dbReference type="Proteomes" id="UP000309992">
    <property type="component" value="Unassembled WGS sequence"/>
</dbReference>
<name>A0ABY2RYS4_9PSEU</name>